<organism evidence="1">
    <name type="scientific">Spodoptera frugiperda</name>
    <name type="common">Fall armyworm</name>
    <dbReference type="NCBI Taxonomy" id="7108"/>
    <lineage>
        <taxon>Eukaryota</taxon>
        <taxon>Metazoa</taxon>
        <taxon>Ecdysozoa</taxon>
        <taxon>Arthropoda</taxon>
        <taxon>Hexapoda</taxon>
        <taxon>Insecta</taxon>
        <taxon>Pterygota</taxon>
        <taxon>Neoptera</taxon>
        <taxon>Endopterygota</taxon>
        <taxon>Lepidoptera</taxon>
        <taxon>Glossata</taxon>
        <taxon>Ditrysia</taxon>
        <taxon>Noctuoidea</taxon>
        <taxon>Noctuidae</taxon>
        <taxon>Amphipyrinae</taxon>
        <taxon>Spodoptera</taxon>
    </lineage>
</organism>
<dbReference type="EMBL" id="ODYU01006459">
    <property type="protein sequence ID" value="SOQ48316.1"/>
    <property type="molecule type" value="Genomic_DNA"/>
</dbReference>
<gene>
    <name evidence="1" type="ORF">SFRICE_012681</name>
</gene>
<reference evidence="1" key="1">
    <citation type="submission" date="2016-07" db="EMBL/GenBank/DDBJ databases">
        <authorList>
            <person name="Bretaudeau A."/>
        </authorList>
    </citation>
    <scope>NUCLEOTIDE SEQUENCE</scope>
    <source>
        <strain evidence="1">Rice</strain>
        <tissue evidence="1">Whole body</tissue>
    </source>
</reference>
<sequence>MIYAKHEVHYHVDMFITKRATTNNYSFDRTLPTVPTITKKSIKLQNMKWHLSINSAPALRRGCSREYIELKILTASLVDWSHFSVVARSLELCPVYGNRLTPYHMGLITNTICENVSMMLLD</sequence>
<accession>A0A2H1W5U0</accession>
<protein>
    <submittedName>
        <fullName evidence="1">SFRICE_012681</fullName>
    </submittedName>
</protein>
<proteinExistence type="predicted"/>
<evidence type="ECO:0000313" key="1">
    <source>
        <dbReference type="EMBL" id="SOQ48316.1"/>
    </source>
</evidence>
<name>A0A2H1W5U0_SPOFR</name>
<dbReference type="AlphaFoldDB" id="A0A2H1W5U0"/>